<dbReference type="EMBL" id="UYRV01028014">
    <property type="protein sequence ID" value="VDK81851.1"/>
    <property type="molecule type" value="Genomic_DNA"/>
</dbReference>
<gene>
    <name evidence="1" type="ORF">CGOC_LOCUS7883</name>
</gene>
<accession>A0A3P6UWC9</accession>
<proteinExistence type="predicted"/>
<evidence type="ECO:0000313" key="2">
    <source>
        <dbReference type="Proteomes" id="UP000271889"/>
    </source>
</evidence>
<organism evidence="1 2">
    <name type="scientific">Cylicostephanus goldi</name>
    <name type="common">Nematode worm</name>
    <dbReference type="NCBI Taxonomy" id="71465"/>
    <lineage>
        <taxon>Eukaryota</taxon>
        <taxon>Metazoa</taxon>
        <taxon>Ecdysozoa</taxon>
        <taxon>Nematoda</taxon>
        <taxon>Chromadorea</taxon>
        <taxon>Rhabditida</taxon>
        <taxon>Rhabditina</taxon>
        <taxon>Rhabditomorpha</taxon>
        <taxon>Strongyloidea</taxon>
        <taxon>Strongylidae</taxon>
        <taxon>Cylicostephanus</taxon>
    </lineage>
</organism>
<reference evidence="1 2" key="1">
    <citation type="submission" date="2018-11" db="EMBL/GenBank/DDBJ databases">
        <authorList>
            <consortium name="Pathogen Informatics"/>
        </authorList>
    </citation>
    <scope>NUCLEOTIDE SEQUENCE [LARGE SCALE GENOMIC DNA]</scope>
</reference>
<protein>
    <submittedName>
        <fullName evidence="1">Uncharacterized protein</fullName>
    </submittedName>
</protein>
<dbReference type="AlphaFoldDB" id="A0A3P6UWC9"/>
<name>A0A3P6UWC9_CYLGO</name>
<keyword evidence="2" id="KW-1185">Reference proteome</keyword>
<sequence>MEKERIGFSTSLPEEEATVKIQKFQNFNGRLLCDFASSEPGKPKSAIFPLSGQQKNQIYI</sequence>
<evidence type="ECO:0000313" key="1">
    <source>
        <dbReference type="EMBL" id="VDK81851.1"/>
    </source>
</evidence>
<dbReference type="Proteomes" id="UP000271889">
    <property type="component" value="Unassembled WGS sequence"/>
</dbReference>